<reference evidence="1" key="2">
    <citation type="journal article" date="2015" name="Data Brief">
        <title>Shoot transcriptome of the giant reed, Arundo donax.</title>
        <authorList>
            <person name="Barrero R.A."/>
            <person name="Guerrero F.D."/>
            <person name="Moolhuijzen P."/>
            <person name="Goolsby J.A."/>
            <person name="Tidwell J."/>
            <person name="Bellgard S.E."/>
            <person name="Bellgard M.I."/>
        </authorList>
    </citation>
    <scope>NUCLEOTIDE SEQUENCE</scope>
    <source>
        <tissue evidence="1">Shoot tissue taken approximately 20 cm above the soil surface</tissue>
    </source>
</reference>
<sequence length="64" mass="6607">MLLPSSAHPAANFLMISSSSTLSSRSGTSSASPRYTTRAAISFSHTLRRASFPTACGSPMTVAS</sequence>
<protein>
    <submittedName>
        <fullName evidence="1">Uncharacterized protein</fullName>
    </submittedName>
</protein>
<evidence type="ECO:0000313" key="1">
    <source>
        <dbReference type="EMBL" id="JAE18272.1"/>
    </source>
</evidence>
<name>A0A0A9G185_ARUDO</name>
<dbReference type="EMBL" id="GBRH01179624">
    <property type="protein sequence ID" value="JAE18272.1"/>
    <property type="molecule type" value="Transcribed_RNA"/>
</dbReference>
<reference evidence="1" key="1">
    <citation type="submission" date="2014-09" db="EMBL/GenBank/DDBJ databases">
        <authorList>
            <person name="Magalhaes I.L.F."/>
            <person name="Oliveira U."/>
            <person name="Santos F.R."/>
            <person name="Vidigal T.H.D.A."/>
            <person name="Brescovit A.D."/>
            <person name="Santos A.J."/>
        </authorList>
    </citation>
    <scope>NUCLEOTIDE SEQUENCE</scope>
    <source>
        <tissue evidence="1">Shoot tissue taken approximately 20 cm above the soil surface</tissue>
    </source>
</reference>
<dbReference type="AlphaFoldDB" id="A0A0A9G185"/>
<organism evidence="1">
    <name type="scientific">Arundo donax</name>
    <name type="common">Giant reed</name>
    <name type="synonym">Donax arundinaceus</name>
    <dbReference type="NCBI Taxonomy" id="35708"/>
    <lineage>
        <taxon>Eukaryota</taxon>
        <taxon>Viridiplantae</taxon>
        <taxon>Streptophyta</taxon>
        <taxon>Embryophyta</taxon>
        <taxon>Tracheophyta</taxon>
        <taxon>Spermatophyta</taxon>
        <taxon>Magnoliopsida</taxon>
        <taxon>Liliopsida</taxon>
        <taxon>Poales</taxon>
        <taxon>Poaceae</taxon>
        <taxon>PACMAD clade</taxon>
        <taxon>Arundinoideae</taxon>
        <taxon>Arundineae</taxon>
        <taxon>Arundo</taxon>
    </lineage>
</organism>
<proteinExistence type="predicted"/>
<accession>A0A0A9G185</accession>